<gene>
    <name evidence="1" type="ORF">COX36_03690</name>
</gene>
<accession>A0A2G9YXD4</accession>
<proteinExistence type="predicted"/>
<evidence type="ECO:0000313" key="1">
    <source>
        <dbReference type="EMBL" id="PIP23373.1"/>
    </source>
</evidence>
<evidence type="ECO:0000313" key="2">
    <source>
        <dbReference type="Proteomes" id="UP000230273"/>
    </source>
</evidence>
<dbReference type="AlphaFoldDB" id="A0A2G9YXD4"/>
<protein>
    <recommendedName>
        <fullName evidence="3">Heme NO-binding domain-containing protein</fullName>
    </recommendedName>
</protein>
<dbReference type="Gene3D" id="3.30.1380.20">
    <property type="entry name" value="Trafficking protein particle complex subunit 3"/>
    <property type="match status" value="1"/>
</dbReference>
<evidence type="ECO:0008006" key="3">
    <source>
        <dbReference type="Google" id="ProtNLM"/>
    </source>
</evidence>
<comment type="caution">
    <text evidence="1">The sequence shown here is derived from an EMBL/GenBank/DDBJ whole genome shotgun (WGS) entry which is preliminary data.</text>
</comment>
<organism evidence="1 2">
    <name type="scientific">Candidatus Nealsonbacteria bacterium CG23_combo_of_CG06-09_8_20_14_all_38_19</name>
    <dbReference type="NCBI Taxonomy" id="1974721"/>
    <lineage>
        <taxon>Bacteria</taxon>
        <taxon>Candidatus Nealsoniibacteriota</taxon>
    </lineage>
</organism>
<reference evidence="1 2" key="1">
    <citation type="submission" date="2017-09" db="EMBL/GenBank/DDBJ databases">
        <title>Depth-based differentiation of microbial function through sediment-hosted aquifers and enrichment of novel symbionts in the deep terrestrial subsurface.</title>
        <authorList>
            <person name="Probst A.J."/>
            <person name="Ladd B."/>
            <person name="Jarett J.K."/>
            <person name="Geller-Mcgrath D.E."/>
            <person name="Sieber C.M."/>
            <person name="Emerson J.B."/>
            <person name="Anantharaman K."/>
            <person name="Thomas B.C."/>
            <person name="Malmstrom R."/>
            <person name="Stieglmeier M."/>
            <person name="Klingl A."/>
            <person name="Woyke T."/>
            <person name="Ryan C.M."/>
            <person name="Banfield J.F."/>
        </authorList>
    </citation>
    <scope>NUCLEOTIDE SEQUENCE [LARGE SCALE GENOMIC DNA]</scope>
    <source>
        <strain evidence="1">CG23_combo_of_CG06-09_8_20_14_all_38_19</strain>
    </source>
</reference>
<name>A0A2G9YXD4_9BACT</name>
<dbReference type="EMBL" id="PCRP01000059">
    <property type="protein sequence ID" value="PIP23373.1"/>
    <property type="molecule type" value="Genomic_DNA"/>
</dbReference>
<dbReference type="Proteomes" id="UP000230273">
    <property type="component" value="Unassembled WGS sequence"/>
</dbReference>
<sequence length="200" mass="23617">MAEEILTKEIAQKLMEIKGECRQENIKVDWEYVINKYGGDGLKKLEDKMTEIGYPLKYKEIKPMNFCPIGLETISMLAIRDVFRLDDKDLEEMGAEATKFSLLMRVFFKYFVSLQMVADEIPKMWLKHYTLGNVEMPEYNVDKKYVVLRVKDFNVHPIFCIVFKGYFSKVAEMVIKSRVITEEVKCTFKGGEYHEYLIKW</sequence>